<dbReference type="OrthoDB" id="783096at2759"/>
<proteinExistence type="predicted"/>
<feature type="domain" description="Calcineurin-like phosphoesterase" evidence="1">
    <location>
        <begin position="34"/>
        <end position="172"/>
    </location>
</feature>
<dbReference type="InterPro" id="IPR004843">
    <property type="entry name" value="Calcineurin-like_PHP"/>
</dbReference>
<dbReference type="RefSeq" id="XP_056525572.1">
    <property type="nucleotide sequence ID" value="XM_056663459.1"/>
</dbReference>
<dbReference type="GeneID" id="81402629"/>
<reference evidence="2" key="1">
    <citation type="submission" date="2022-11" db="EMBL/GenBank/DDBJ databases">
        <authorList>
            <person name="Petersen C."/>
        </authorList>
    </citation>
    <scope>NUCLEOTIDE SEQUENCE</scope>
    <source>
        <strain evidence="2">IBT 22155</strain>
    </source>
</reference>
<dbReference type="AlphaFoldDB" id="A0A9W9L9I8"/>
<evidence type="ECO:0000313" key="3">
    <source>
        <dbReference type="Proteomes" id="UP001149079"/>
    </source>
</evidence>
<dbReference type="PANTHER" id="PTHR32440">
    <property type="entry name" value="PHOSPHATASE DCR2-RELATED-RELATED"/>
    <property type="match status" value="1"/>
</dbReference>
<reference evidence="2" key="2">
    <citation type="journal article" date="2023" name="IMA Fungus">
        <title>Comparative genomic study of the Penicillium genus elucidates a diverse pangenome and 15 lateral gene transfer events.</title>
        <authorList>
            <person name="Petersen C."/>
            <person name="Sorensen T."/>
            <person name="Nielsen M.R."/>
            <person name="Sondergaard T.E."/>
            <person name="Sorensen J.L."/>
            <person name="Fitzpatrick D.A."/>
            <person name="Frisvad J.C."/>
            <person name="Nielsen K.L."/>
        </authorList>
    </citation>
    <scope>NUCLEOTIDE SEQUENCE</scope>
    <source>
        <strain evidence="2">IBT 22155</strain>
    </source>
</reference>
<dbReference type="SUPFAM" id="SSF56300">
    <property type="entry name" value="Metallo-dependent phosphatases"/>
    <property type="match status" value="1"/>
</dbReference>
<dbReference type="PANTHER" id="PTHR32440:SF11">
    <property type="entry name" value="METALLOPHOSPHOESTERASE DOMAIN-CONTAINING PROTEIN"/>
    <property type="match status" value="1"/>
</dbReference>
<dbReference type="GO" id="GO:0005737">
    <property type="term" value="C:cytoplasm"/>
    <property type="evidence" value="ECO:0007669"/>
    <property type="project" value="TreeGrafter"/>
</dbReference>
<protein>
    <recommendedName>
        <fullName evidence="1">Calcineurin-like phosphoesterase domain-containing protein</fullName>
    </recommendedName>
</protein>
<keyword evidence="3" id="KW-1185">Reference proteome</keyword>
<dbReference type="Proteomes" id="UP001149079">
    <property type="component" value="Unassembled WGS sequence"/>
</dbReference>
<gene>
    <name evidence="2" type="ORF">N7515_002715</name>
</gene>
<accession>A0A9W9L9I8</accession>
<organism evidence="2 3">
    <name type="scientific">Penicillium bovifimosum</name>
    <dbReference type="NCBI Taxonomy" id="126998"/>
    <lineage>
        <taxon>Eukaryota</taxon>
        <taxon>Fungi</taxon>
        <taxon>Dikarya</taxon>
        <taxon>Ascomycota</taxon>
        <taxon>Pezizomycotina</taxon>
        <taxon>Eurotiomycetes</taxon>
        <taxon>Eurotiomycetidae</taxon>
        <taxon>Eurotiales</taxon>
        <taxon>Aspergillaceae</taxon>
        <taxon>Penicillium</taxon>
    </lineage>
</organism>
<evidence type="ECO:0000313" key="2">
    <source>
        <dbReference type="EMBL" id="KAJ5143928.1"/>
    </source>
</evidence>
<sequence>MVPRPDFRASDQTVLKPPSDQTLRFKEDGTFQITVFEDLHFAEDAEKDKKTQGVMSYILDKENPDFVVINGDLVSGEWTHKADSSRFIHEVVSPLVDGGYRWGSTYGNHDSEINLNPKEDMFKAEHEYSNSLTQSRVSGDRAGITNYYLPVYPHSETNTESSAPALLLWFFDSKGGHYYKPEGEGGPSVKRPSWIDKSVVDWFTKTNAKLSKKHGKPIPSLAFYHIPAHAMLEYQQVKGIDPHLTPGVDGERVNPQGTGDWSYEGQDLDFMHALLRTEGLIAGFSGHDHLNDWCFKWDGSLVDQDLTGNGINMCYGRHTGYGGYGDLTRGGRQILLHEGNLKEDTETWIRLEDGSAQAHVTLNTTYGQDSYLALASDVGNIGAQTETSLLPFSWIWVPIMMLWRWKM</sequence>
<dbReference type="EMBL" id="JAPQKL010000002">
    <property type="protein sequence ID" value="KAJ5143928.1"/>
    <property type="molecule type" value="Genomic_DNA"/>
</dbReference>
<dbReference type="Pfam" id="PF00149">
    <property type="entry name" value="Metallophos"/>
    <property type="match status" value="1"/>
</dbReference>
<dbReference type="CDD" id="cd07383">
    <property type="entry name" value="MPP_Dcr2"/>
    <property type="match status" value="1"/>
</dbReference>
<evidence type="ECO:0000259" key="1">
    <source>
        <dbReference type="Pfam" id="PF00149"/>
    </source>
</evidence>
<dbReference type="InterPro" id="IPR029052">
    <property type="entry name" value="Metallo-depent_PP-like"/>
</dbReference>
<dbReference type="Gene3D" id="3.60.21.10">
    <property type="match status" value="1"/>
</dbReference>
<name>A0A9W9L9I8_9EURO</name>
<comment type="caution">
    <text evidence="2">The sequence shown here is derived from an EMBL/GenBank/DDBJ whole genome shotgun (WGS) entry which is preliminary data.</text>
</comment>
<dbReference type="GO" id="GO:0016788">
    <property type="term" value="F:hydrolase activity, acting on ester bonds"/>
    <property type="evidence" value="ECO:0007669"/>
    <property type="project" value="TreeGrafter"/>
</dbReference>